<reference evidence="2" key="1">
    <citation type="journal article" date="2012" name="Nat. Biotechnol.">
        <title>Reference genome sequence of the model plant Setaria.</title>
        <authorList>
            <person name="Bennetzen J.L."/>
            <person name="Schmutz J."/>
            <person name="Wang H."/>
            <person name="Percifield R."/>
            <person name="Hawkins J."/>
            <person name="Pontaroli A.C."/>
            <person name="Estep M."/>
            <person name="Feng L."/>
            <person name="Vaughn J.N."/>
            <person name="Grimwood J."/>
            <person name="Jenkins J."/>
            <person name="Barry K."/>
            <person name="Lindquist E."/>
            <person name="Hellsten U."/>
            <person name="Deshpande S."/>
            <person name="Wang X."/>
            <person name="Wu X."/>
            <person name="Mitros T."/>
            <person name="Triplett J."/>
            <person name="Yang X."/>
            <person name="Ye C.Y."/>
            <person name="Mauro-Herrera M."/>
            <person name="Wang L."/>
            <person name="Li P."/>
            <person name="Sharma M."/>
            <person name="Sharma R."/>
            <person name="Ronald P.C."/>
            <person name="Panaud O."/>
            <person name="Kellogg E.A."/>
            <person name="Brutnell T.P."/>
            <person name="Doust A.N."/>
            <person name="Tuskan G.A."/>
            <person name="Rokhsar D."/>
            <person name="Devos K.M."/>
        </authorList>
    </citation>
    <scope>NUCLEOTIDE SEQUENCE [LARGE SCALE GENOMIC DNA]</scope>
    <source>
        <strain evidence="2">Yugu1</strain>
    </source>
</reference>
<proteinExistence type="predicted"/>
<sequence length="82" mass="9389">MERRQGPRGVRQERDAGELRQGRPALPQAAASPRPRLTPARSSTTRMLGKRSRRATRGCWRAWQSGSPSSPGWRSRADRHRW</sequence>
<feature type="compositionally biased region" description="Low complexity" evidence="1">
    <location>
        <begin position="62"/>
        <end position="74"/>
    </location>
</feature>
<accession>A0A368SIA1</accession>
<feature type="region of interest" description="Disordered" evidence="1">
    <location>
        <begin position="1"/>
        <end position="82"/>
    </location>
</feature>
<reference evidence="2" key="2">
    <citation type="submission" date="2015-07" db="EMBL/GenBank/DDBJ databases">
        <authorList>
            <person name="Noorani M."/>
        </authorList>
    </citation>
    <scope>NUCLEOTIDE SEQUENCE</scope>
    <source>
        <strain evidence="2">Yugu1</strain>
    </source>
</reference>
<name>A0A368SIA1_SETIT</name>
<protein>
    <submittedName>
        <fullName evidence="2">Uncharacterized protein</fullName>
    </submittedName>
</protein>
<dbReference type="AlphaFoldDB" id="A0A368SIA1"/>
<evidence type="ECO:0000256" key="1">
    <source>
        <dbReference type="SAM" id="MobiDB-lite"/>
    </source>
</evidence>
<evidence type="ECO:0000313" key="2">
    <source>
        <dbReference type="EMBL" id="RCV42128.1"/>
    </source>
</evidence>
<feature type="compositionally biased region" description="Basic and acidic residues" evidence="1">
    <location>
        <begin position="1"/>
        <end position="21"/>
    </location>
</feature>
<gene>
    <name evidence="2" type="ORF">SETIT_9G191100v2</name>
</gene>
<organism evidence="2">
    <name type="scientific">Setaria italica</name>
    <name type="common">Foxtail millet</name>
    <name type="synonym">Panicum italicum</name>
    <dbReference type="NCBI Taxonomy" id="4555"/>
    <lineage>
        <taxon>Eukaryota</taxon>
        <taxon>Viridiplantae</taxon>
        <taxon>Streptophyta</taxon>
        <taxon>Embryophyta</taxon>
        <taxon>Tracheophyta</taxon>
        <taxon>Spermatophyta</taxon>
        <taxon>Magnoliopsida</taxon>
        <taxon>Liliopsida</taxon>
        <taxon>Poales</taxon>
        <taxon>Poaceae</taxon>
        <taxon>PACMAD clade</taxon>
        <taxon>Panicoideae</taxon>
        <taxon>Panicodae</taxon>
        <taxon>Paniceae</taxon>
        <taxon>Cenchrinae</taxon>
        <taxon>Setaria</taxon>
    </lineage>
</organism>
<dbReference type="EMBL" id="CM003536">
    <property type="protein sequence ID" value="RCV42128.1"/>
    <property type="molecule type" value="Genomic_DNA"/>
</dbReference>